<dbReference type="AlphaFoldDB" id="A0A840GFI3"/>
<keyword evidence="3" id="KW-1185">Reference proteome</keyword>
<feature type="transmembrane region" description="Helical" evidence="1">
    <location>
        <begin position="31"/>
        <end position="50"/>
    </location>
</feature>
<keyword evidence="1" id="KW-0812">Transmembrane</keyword>
<evidence type="ECO:0000256" key="1">
    <source>
        <dbReference type="SAM" id="Phobius"/>
    </source>
</evidence>
<gene>
    <name evidence="2" type="ORF">GGD90_001355</name>
</gene>
<dbReference type="Proteomes" id="UP000587070">
    <property type="component" value="Unassembled WGS sequence"/>
</dbReference>
<accession>A0A840GFI3</accession>
<comment type="caution">
    <text evidence="2">The sequence shown here is derived from an EMBL/GenBank/DDBJ whole genome shotgun (WGS) entry which is preliminary data.</text>
</comment>
<protein>
    <submittedName>
        <fullName evidence="2">Uncharacterized protein</fullName>
    </submittedName>
</protein>
<proteinExistence type="predicted"/>
<evidence type="ECO:0000313" key="2">
    <source>
        <dbReference type="EMBL" id="MBB4246989.1"/>
    </source>
</evidence>
<reference evidence="2 3" key="1">
    <citation type="submission" date="2020-08" db="EMBL/GenBank/DDBJ databases">
        <title>Genome sequencing of Purple Non-Sulfur Bacteria from various extreme environments.</title>
        <authorList>
            <person name="Mayer M."/>
        </authorList>
    </citation>
    <scope>NUCLEOTIDE SEQUENCE [LARGE SCALE GENOMIC DNA]</scope>
    <source>
        <strain evidence="2 3">2761</strain>
    </source>
</reference>
<keyword evidence="1" id="KW-1133">Transmembrane helix</keyword>
<sequence length="93" mass="9275">MLDPVVLLALPGDFASALLLADFAPPEDLMRMLALAALLAIGLRSALALAGTRLTGARPALGDGTAIALTMAVPLTTGARPRSMQGAGVIAAP</sequence>
<organism evidence="2 3">
    <name type="scientific">Rhodocyclus tenuis</name>
    <name type="common">Rhodospirillum tenue</name>
    <dbReference type="NCBI Taxonomy" id="1066"/>
    <lineage>
        <taxon>Bacteria</taxon>
        <taxon>Pseudomonadati</taxon>
        <taxon>Pseudomonadota</taxon>
        <taxon>Betaproteobacteria</taxon>
        <taxon>Rhodocyclales</taxon>
        <taxon>Rhodocyclaceae</taxon>
        <taxon>Rhodocyclus</taxon>
    </lineage>
</organism>
<keyword evidence="1" id="KW-0472">Membrane</keyword>
<name>A0A840GFI3_RHOTE</name>
<evidence type="ECO:0000313" key="3">
    <source>
        <dbReference type="Proteomes" id="UP000587070"/>
    </source>
</evidence>
<dbReference type="EMBL" id="JACIGE010000004">
    <property type="protein sequence ID" value="MBB4246989.1"/>
    <property type="molecule type" value="Genomic_DNA"/>
</dbReference>
<dbReference type="RefSeq" id="WP_153115504.1">
    <property type="nucleotide sequence ID" value="NZ_JACIGE010000004.1"/>
</dbReference>